<dbReference type="GO" id="GO:0005524">
    <property type="term" value="F:ATP binding"/>
    <property type="evidence" value="ECO:0007669"/>
    <property type="project" value="InterPro"/>
</dbReference>
<dbReference type="STRING" id="472759.Nhal_3878"/>
<dbReference type="GO" id="GO:0046917">
    <property type="term" value="F:triphosphoribosyl-dephospho-CoA synthase activity"/>
    <property type="evidence" value="ECO:0007669"/>
    <property type="project" value="InterPro"/>
</dbReference>
<dbReference type="InterPro" id="IPR002736">
    <property type="entry name" value="CitG"/>
</dbReference>
<dbReference type="Proteomes" id="UP000001844">
    <property type="component" value="Chromosome"/>
</dbReference>
<reference evidence="2" key="1">
    <citation type="submission" date="2010-04" db="EMBL/GenBank/DDBJ databases">
        <title>Complete genome sequence of Nitrosococcus halophilus Nc4, a salt-adapted, aerobic obligate ammonia-oxidizing sulfur purple bacterium.</title>
        <authorList>
            <consortium name="US DOE Joint Genome Institute"/>
            <person name="Campbell M.A."/>
            <person name="Malfatti S.A."/>
            <person name="Chain P.S.G."/>
            <person name="Heidelberg J.F."/>
            <person name="Ward B.B."/>
            <person name="Klotz M.G."/>
        </authorList>
    </citation>
    <scope>NUCLEOTIDE SEQUENCE [LARGE SCALE GENOMIC DNA]</scope>
    <source>
        <strain evidence="2">Nc4</strain>
    </source>
</reference>
<name>D5C3I3_NITHN</name>
<keyword evidence="2" id="KW-1185">Reference proteome</keyword>
<dbReference type="eggNOG" id="COG1767">
    <property type="taxonomic scope" value="Bacteria"/>
</dbReference>
<dbReference type="Gene3D" id="1.10.4200.10">
    <property type="entry name" value="Triphosphoribosyl-dephospho-CoA protein"/>
    <property type="match status" value="1"/>
</dbReference>
<dbReference type="PANTHER" id="PTHR42280">
    <property type="entry name" value="CITG FAMILY PROTEIN"/>
    <property type="match status" value="1"/>
</dbReference>
<protein>
    <submittedName>
        <fullName evidence="1">Triphosphoribosyl-dephospho-CoA protein</fullName>
    </submittedName>
</protein>
<dbReference type="HOGENOM" id="CLU_063627_1_0_6"/>
<proteinExistence type="predicted"/>
<dbReference type="AlphaFoldDB" id="D5C3I3"/>
<gene>
    <name evidence="1" type="ordered locus">Nhal_3878</name>
</gene>
<dbReference type="Pfam" id="PF01874">
    <property type="entry name" value="CitG"/>
    <property type="match status" value="1"/>
</dbReference>
<evidence type="ECO:0000313" key="2">
    <source>
        <dbReference type="Proteomes" id="UP000001844"/>
    </source>
</evidence>
<dbReference type="PANTHER" id="PTHR42280:SF1">
    <property type="entry name" value="CITG FAMILY PROTEIN"/>
    <property type="match status" value="1"/>
</dbReference>
<evidence type="ECO:0000313" key="1">
    <source>
        <dbReference type="EMBL" id="ADE16890.1"/>
    </source>
</evidence>
<accession>D5C3I3</accession>
<dbReference type="RefSeq" id="WP_013034739.1">
    <property type="nucleotide sequence ID" value="NC_013960.1"/>
</dbReference>
<dbReference type="EMBL" id="CP001798">
    <property type="protein sequence ID" value="ADE16890.1"/>
    <property type="molecule type" value="Genomic_DNA"/>
</dbReference>
<sequence length="294" mass="31688">MTKPGLQVTWPNLARVIEWACRVEVLAPKPGNVNAYSSGHGMKLEDFLHSAQAIAPVLSTAGKGVGERILAAVIATKTAVNTNTNLGIILLFSPLARATLEAEKPATLRPALTTVLARLGIDDARLAYQAIRLAQPGGIGHSSAHDIAEEPQVTLLEAMQWAAEWDSIARQYHNGFGDIFELGIPSLLEGFSKWENIEWATTLAYLTFLATLPDSLVRRKYGATVAAQVAQKASELQKKLINQGPVSQMKSRLRAWDQALKRDFINPGTSADLTAATLLVGGLCQPSALKFLEA</sequence>
<organism evidence="1 2">
    <name type="scientific">Nitrosococcus halophilus (strain Nc4)</name>
    <dbReference type="NCBI Taxonomy" id="472759"/>
    <lineage>
        <taxon>Bacteria</taxon>
        <taxon>Pseudomonadati</taxon>
        <taxon>Pseudomonadota</taxon>
        <taxon>Gammaproteobacteria</taxon>
        <taxon>Chromatiales</taxon>
        <taxon>Chromatiaceae</taxon>
        <taxon>Nitrosococcus</taxon>
    </lineage>
</organism>
<dbReference type="OrthoDB" id="8525901at2"/>
<dbReference type="KEGG" id="nhl:Nhal_3878"/>